<gene>
    <name evidence="3" type="ORF">Naga_100066g3</name>
</gene>
<keyword evidence="1" id="KW-0732">Signal</keyword>
<dbReference type="InterPro" id="IPR036249">
    <property type="entry name" value="Thioredoxin-like_sf"/>
</dbReference>
<sequence>MRSRRVATTPSGVSGWCAIFFSLCLFLLGTQAYLTPLSMISASSSKPSNPSRLRLVTNKKCPFAQKAWIALEYLYAGSKDYDLLEVGLYGGSGKPQWFLDISPKGQVPVLWLPSGRCVVESDNILDHLTSLPGPKLGFPNPLVPASPKAYTHLRSLLNPFLRSARTAIERKDITSLFSSLNQLDKEIIGPCPFLAGATFSAADATLLPFMQRLVDGHAELVEAAAPRLHEWYKDAAREPCFEATCVSGYWMWW</sequence>
<evidence type="ECO:0000313" key="4">
    <source>
        <dbReference type="Proteomes" id="UP000019335"/>
    </source>
</evidence>
<dbReference type="Pfam" id="PF13410">
    <property type="entry name" value="GST_C_2"/>
    <property type="match status" value="1"/>
</dbReference>
<name>W7T7B9_9STRA</name>
<dbReference type="InterPro" id="IPR004045">
    <property type="entry name" value="Glutathione_S-Trfase_N"/>
</dbReference>
<dbReference type="InterPro" id="IPR050983">
    <property type="entry name" value="GST_Omega/HSP26"/>
</dbReference>
<dbReference type="GO" id="GO:0016740">
    <property type="term" value="F:transferase activity"/>
    <property type="evidence" value="ECO:0007669"/>
    <property type="project" value="UniProtKB-KW"/>
</dbReference>
<dbReference type="SUPFAM" id="SSF52833">
    <property type="entry name" value="Thioredoxin-like"/>
    <property type="match status" value="1"/>
</dbReference>
<feature type="signal peptide" evidence="1">
    <location>
        <begin position="1"/>
        <end position="32"/>
    </location>
</feature>
<evidence type="ECO:0000256" key="1">
    <source>
        <dbReference type="SAM" id="SignalP"/>
    </source>
</evidence>
<dbReference type="CDD" id="cd00570">
    <property type="entry name" value="GST_N_family"/>
    <property type="match status" value="1"/>
</dbReference>
<dbReference type="PROSITE" id="PS50404">
    <property type="entry name" value="GST_NTER"/>
    <property type="match status" value="1"/>
</dbReference>
<dbReference type="AlphaFoldDB" id="W7T7B9"/>
<feature type="chain" id="PRO_5004900601" evidence="1">
    <location>
        <begin position="33"/>
        <end position="253"/>
    </location>
</feature>
<organism evidence="3 4">
    <name type="scientific">Nannochloropsis gaditana</name>
    <dbReference type="NCBI Taxonomy" id="72520"/>
    <lineage>
        <taxon>Eukaryota</taxon>
        <taxon>Sar</taxon>
        <taxon>Stramenopiles</taxon>
        <taxon>Ochrophyta</taxon>
        <taxon>Eustigmatophyceae</taxon>
        <taxon>Eustigmatales</taxon>
        <taxon>Monodopsidaceae</taxon>
        <taxon>Nannochloropsis</taxon>
    </lineage>
</organism>
<evidence type="ECO:0000259" key="2">
    <source>
        <dbReference type="PROSITE" id="PS50404"/>
    </source>
</evidence>
<dbReference type="Pfam" id="PF13409">
    <property type="entry name" value="GST_N_2"/>
    <property type="match status" value="1"/>
</dbReference>
<dbReference type="OrthoDB" id="443682at2759"/>
<keyword evidence="4" id="KW-1185">Reference proteome</keyword>
<dbReference type="Proteomes" id="UP000019335">
    <property type="component" value="Unassembled WGS sequence"/>
</dbReference>
<proteinExistence type="predicted"/>
<dbReference type="Gene3D" id="3.40.30.10">
    <property type="entry name" value="Glutaredoxin"/>
    <property type="match status" value="1"/>
</dbReference>
<reference evidence="3 4" key="1">
    <citation type="journal article" date="2014" name="Mol. Plant">
        <title>Chromosome Scale Genome Assembly and Transcriptome Profiling of Nannochloropsis gaditana in Nitrogen Depletion.</title>
        <authorList>
            <person name="Corteggiani Carpinelli E."/>
            <person name="Telatin A."/>
            <person name="Vitulo N."/>
            <person name="Forcato C."/>
            <person name="D'Angelo M."/>
            <person name="Schiavon R."/>
            <person name="Vezzi A."/>
            <person name="Giacometti G.M."/>
            <person name="Morosinotto T."/>
            <person name="Valle G."/>
        </authorList>
    </citation>
    <scope>NUCLEOTIDE SEQUENCE [LARGE SCALE GENOMIC DNA]</scope>
    <source>
        <strain evidence="3 4">B-31</strain>
    </source>
</reference>
<dbReference type="PANTHER" id="PTHR43968:SF6">
    <property type="entry name" value="GLUTATHIONE S-TRANSFERASE OMEGA"/>
    <property type="match status" value="1"/>
</dbReference>
<dbReference type="SUPFAM" id="SSF47616">
    <property type="entry name" value="GST C-terminal domain-like"/>
    <property type="match status" value="1"/>
</dbReference>
<dbReference type="EMBL" id="AZIL01002196">
    <property type="protein sequence ID" value="EWM22367.1"/>
    <property type="molecule type" value="Genomic_DNA"/>
</dbReference>
<protein>
    <submittedName>
        <fullName evidence="3">Glutathione s-transferase</fullName>
    </submittedName>
</protein>
<dbReference type="InterPro" id="IPR036282">
    <property type="entry name" value="Glutathione-S-Trfase_C_sf"/>
</dbReference>
<dbReference type="GO" id="GO:0005737">
    <property type="term" value="C:cytoplasm"/>
    <property type="evidence" value="ECO:0007669"/>
    <property type="project" value="TreeGrafter"/>
</dbReference>
<dbReference type="CDD" id="cd00299">
    <property type="entry name" value="GST_C_family"/>
    <property type="match status" value="1"/>
</dbReference>
<feature type="domain" description="GST N-terminal" evidence="2">
    <location>
        <begin position="51"/>
        <end position="136"/>
    </location>
</feature>
<evidence type="ECO:0000313" key="3">
    <source>
        <dbReference type="EMBL" id="EWM22367.1"/>
    </source>
</evidence>
<comment type="caution">
    <text evidence="3">The sequence shown here is derived from an EMBL/GenBank/DDBJ whole genome shotgun (WGS) entry which is preliminary data.</text>
</comment>
<keyword evidence="3" id="KW-0808">Transferase</keyword>
<accession>W7T7B9</accession>
<dbReference type="Gene3D" id="1.20.1050.10">
    <property type="match status" value="1"/>
</dbReference>
<dbReference type="PANTHER" id="PTHR43968">
    <property type="match status" value="1"/>
</dbReference>